<evidence type="ECO:0000256" key="2">
    <source>
        <dbReference type="ARBA" id="ARBA00022723"/>
    </source>
</evidence>
<dbReference type="Pfam" id="PF00355">
    <property type="entry name" value="Rieske"/>
    <property type="match status" value="1"/>
</dbReference>
<proteinExistence type="predicted"/>
<dbReference type="GO" id="GO:0051537">
    <property type="term" value="F:2 iron, 2 sulfur cluster binding"/>
    <property type="evidence" value="ECO:0007669"/>
    <property type="project" value="UniProtKB-KW"/>
</dbReference>
<keyword evidence="8" id="KW-1185">Reference proteome</keyword>
<keyword evidence="4" id="KW-0408">Iron</keyword>
<keyword evidence="2" id="KW-0479">Metal-binding</keyword>
<evidence type="ECO:0000313" key="7">
    <source>
        <dbReference type="EMBL" id="PKU25676.1"/>
    </source>
</evidence>
<sequence length="240" mass="25926">MQGHWYPVSLAHSVEPGSAAGVRLDGRELVVWRDGEGGAHVWEDRCPHRGMRLSLGFVREGRLGCLYHGWEFGADGQCSHIPAHPDSQVPKAIRTRPYPKEVRFGMIWTALSAEPPPPLPEDAAEITPVASLYLDCAAAAALSALRASRLPPFRAGDHDAGTVFETVAPTLFRLSAGSESILVGLQAVAAERTALHIVIEGPGVVYAGQGQSHFLRWAQELRHRIETPSLNSANRPGEAP</sequence>
<dbReference type="PANTHER" id="PTHR21266:SF60">
    <property type="entry name" value="3-KETOSTEROID-9-ALPHA-MONOOXYGENASE, OXYGENASE COMPONENT"/>
    <property type="match status" value="1"/>
</dbReference>
<dbReference type="InterPro" id="IPR050584">
    <property type="entry name" value="Cholesterol_7-desaturase"/>
</dbReference>
<accession>A0A2N3PZ38</accession>
<feature type="domain" description="Rieske" evidence="6">
    <location>
        <begin position="5"/>
        <end position="109"/>
    </location>
</feature>
<keyword evidence="3" id="KW-0560">Oxidoreductase</keyword>
<dbReference type="PANTHER" id="PTHR21266">
    <property type="entry name" value="IRON-SULFUR DOMAIN CONTAINING PROTEIN"/>
    <property type="match status" value="1"/>
</dbReference>
<dbReference type="GO" id="GO:0016491">
    <property type="term" value="F:oxidoreductase activity"/>
    <property type="evidence" value="ECO:0007669"/>
    <property type="project" value="UniProtKB-KW"/>
</dbReference>
<dbReference type="SUPFAM" id="SSF50022">
    <property type="entry name" value="ISP domain"/>
    <property type="match status" value="1"/>
</dbReference>
<evidence type="ECO:0000259" key="6">
    <source>
        <dbReference type="PROSITE" id="PS51296"/>
    </source>
</evidence>
<comment type="caution">
    <text evidence="7">The sequence shown here is derived from an EMBL/GenBank/DDBJ whole genome shotgun (WGS) entry which is preliminary data.</text>
</comment>
<dbReference type="InterPro" id="IPR017941">
    <property type="entry name" value="Rieske_2Fe-2S"/>
</dbReference>
<name>A0A2N3PZ38_9PROT</name>
<dbReference type="Gene3D" id="2.102.10.10">
    <property type="entry name" value="Rieske [2Fe-2S] iron-sulphur domain"/>
    <property type="match status" value="1"/>
</dbReference>
<dbReference type="EMBL" id="PIUM01000004">
    <property type="protein sequence ID" value="PKU25676.1"/>
    <property type="molecule type" value="Genomic_DNA"/>
</dbReference>
<dbReference type="CDD" id="cd03469">
    <property type="entry name" value="Rieske_RO_Alpha_N"/>
    <property type="match status" value="1"/>
</dbReference>
<dbReference type="PROSITE" id="PS00570">
    <property type="entry name" value="RING_HYDROXYL_ALPHA"/>
    <property type="match status" value="1"/>
</dbReference>
<dbReference type="Proteomes" id="UP000233293">
    <property type="component" value="Unassembled WGS sequence"/>
</dbReference>
<dbReference type="GO" id="GO:0005506">
    <property type="term" value="F:iron ion binding"/>
    <property type="evidence" value="ECO:0007669"/>
    <property type="project" value="InterPro"/>
</dbReference>
<evidence type="ECO:0000256" key="4">
    <source>
        <dbReference type="ARBA" id="ARBA00023004"/>
    </source>
</evidence>
<reference evidence="8" key="1">
    <citation type="submission" date="2017-12" db="EMBL/GenBank/DDBJ databases">
        <title>Draft genome sequence of Telmatospirillum siberiense 26-4b1T, an acidotolerant peatland alphaproteobacterium potentially involved in sulfur cycling.</title>
        <authorList>
            <person name="Hausmann B."/>
            <person name="Pjevac P."/>
            <person name="Schreck K."/>
            <person name="Herbold C.W."/>
            <person name="Daims H."/>
            <person name="Wagner M."/>
            <person name="Pester M."/>
            <person name="Loy A."/>
        </authorList>
    </citation>
    <scope>NUCLEOTIDE SEQUENCE [LARGE SCALE GENOMIC DNA]</scope>
    <source>
        <strain evidence="8">26-4b1</strain>
    </source>
</reference>
<protein>
    <submittedName>
        <fullName evidence="7">Oxidoreductase</fullName>
    </submittedName>
</protein>
<evidence type="ECO:0000256" key="3">
    <source>
        <dbReference type="ARBA" id="ARBA00023002"/>
    </source>
</evidence>
<organism evidence="7 8">
    <name type="scientific">Telmatospirillum siberiense</name>
    <dbReference type="NCBI Taxonomy" id="382514"/>
    <lineage>
        <taxon>Bacteria</taxon>
        <taxon>Pseudomonadati</taxon>
        <taxon>Pseudomonadota</taxon>
        <taxon>Alphaproteobacteria</taxon>
        <taxon>Rhodospirillales</taxon>
        <taxon>Rhodospirillaceae</taxon>
        <taxon>Telmatospirillum</taxon>
    </lineage>
</organism>
<evidence type="ECO:0000256" key="1">
    <source>
        <dbReference type="ARBA" id="ARBA00022714"/>
    </source>
</evidence>
<dbReference type="PROSITE" id="PS51296">
    <property type="entry name" value="RIESKE"/>
    <property type="match status" value="1"/>
</dbReference>
<dbReference type="AlphaFoldDB" id="A0A2N3PZ38"/>
<keyword evidence="5" id="KW-0411">Iron-sulfur</keyword>
<gene>
    <name evidence="7" type="ORF">CWS72_05205</name>
</gene>
<evidence type="ECO:0000256" key="5">
    <source>
        <dbReference type="ARBA" id="ARBA00023014"/>
    </source>
</evidence>
<dbReference type="InterPro" id="IPR036922">
    <property type="entry name" value="Rieske_2Fe-2S_sf"/>
</dbReference>
<dbReference type="OrthoDB" id="9800776at2"/>
<keyword evidence="1" id="KW-0001">2Fe-2S</keyword>
<dbReference type="InterPro" id="IPR015881">
    <property type="entry name" value="ARHD_Rieske_2Fe_2S"/>
</dbReference>
<evidence type="ECO:0000313" key="8">
    <source>
        <dbReference type="Proteomes" id="UP000233293"/>
    </source>
</evidence>